<protein>
    <recommendedName>
        <fullName evidence="3">C-type lectin domain-containing protein</fullName>
    </recommendedName>
</protein>
<dbReference type="eggNOG" id="KOG4297">
    <property type="taxonomic scope" value="Eukaryota"/>
</dbReference>
<proteinExistence type="predicted"/>
<keyword evidence="5" id="KW-1185">Reference proteome</keyword>
<dbReference type="SUPFAM" id="SSF56436">
    <property type="entry name" value="C-type lectin-like"/>
    <property type="match status" value="1"/>
</dbReference>
<dbReference type="Gene3D" id="3.10.100.10">
    <property type="entry name" value="Mannose-Binding Protein A, subunit A"/>
    <property type="match status" value="1"/>
</dbReference>
<dbReference type="PANTHER" id="PTHR23124">
    <property type="entry name" value="C-TYPE LECTIN DOMAIN-CONTAINING PROTEIN-RELATED-RELATED"/>
    <property type="match status" value="1"/>
</dbReference>
<dbReference type="SMART" id="SM00034">
    <property type="entry name" value="CLECT"/>
    <property type="match status" value="1"/>
</dbReference>
<sequence length="268" mass="29113">MRLLLLLLVFGMTATLGHVIEGKSSISFDNPSFHSSSSSESSSNEGRGTNRHRHLGRHGRRPPRPIQNDHSHSHGSHSHEHGGGDNDGGGENRGCGRGWKRFDRPTGGWCIKVAQGQFSQAQAESKCQSEGGTLSGLQDTNEISYITSAALLLFPERTGSLWVGARRSPACSSAPLSSSCNRMTSFTWTDGSTTGTAGFQWAANQPDNSHFKTQHCAVLLASSPSSDPTWNWLTDKLDDEACVNPTGSYQRIVRGYVCGKKANERRRK</sequence>
<dbReference type="HOGENOM" id="CLU_058687_2_0_1"/>
<feature type="signal peptide" evidence="2">
    <location>
        <begin position="1"/>
        <end position="17"/>
    </location>
</feature>
<dbReference type="InParanoid" id="G0MIV2"/>
<dbReference type="PROSITE" id="PS50041">
    <property type="entry name" value="C_TYPE_LECTIN_2"/>
    <property type="match status" value="1"/>
</dbReference>
<organism evidence="5">
    <name type="scientific">Caenorhabditis brenneri</name>
    <name type="common">Nematode worm</name>
    <dbReference type="NCBI Taxonomy" id="135651"/>
    <lineage>
        <taxon>Eukaryota</taxon>
        <taxon>Metazoa</taxon>
        <taxon>Ecdysozoa</taxon>
        <taxon>Nematoda</taxon>
        <taxon>Chromadorea</taxon>
        <taxon>Rhabditida</taxon>
        <taxon>Rhabditina</taxon>
        <taxon>Rhabditomorpha</taxon>
        <taxon>Rhabditoidea</taxon>
        <taxon>Rhabditidae</taxon>
        <taxon>Peloderinae</taxon>
        <taxon>Caenorhabditis</taxon>
    </lineage>
</organism>
<gene>
    <name evidence="4" type="ORF">CAEBREN_05294</name>
</gene>
<keyword evidence="2" id="KW-0732">Signal</keyword>
<evidence type="ECO:0000313" key="4">
    <source>
        <dbReference type="EMBL" id="EGT31382.1"/>
    </source>
</evidence>
<evidence type="ECO:0000313" key="5">
    <source>
        <dbReference type="Proteomes" id="UP000008068"/>
    </source>
</evidence>
<dbReference type="STRING" id="135651.G0MIV2"/>
<feature type="region of interest" description="Disordered" evidence="1">
    <location>
        <begin position="24"/>
        <end position="98"/>
    </location>
</feature>
<feature type="compositionally biased region" description="Basic and acidic residues" evidence="1">
    <location>
        <begin position="67"/>
        <end position="84"/>
    </location>
</feature>
<dbReference type="CDD" id="cd00037">
    <property type="entry name" value="CLECT"/>
    <property type="match status" value="1"/>
</dbReference>
<dbReference type="Proteomes" id="UP000008068">
    <property type="component" value="Unassembled WGS sequence"/>
</dbReference>
<dbReference type="InterPro" id="IPR016187">
    <property type="entry name" value="CTDL_fold"/>
</dbReference>
<evidence type="ECO:0000256" key="2">
    <source>
        <dbReference type="SAM" id="SignalP"/>
    </source>
</evidence>
<evidence type="ECO:0000256" key="1">
    <source>
        <dbReference type="SAM" id="MobiDB-lite"/>
    </source>
</evidence>
<feature type="compositionally biased region" description="Basic residues" evidence="1">
    <location>
        <begin position="49"/>
        <end position="63"/>
    </location>
</feature>
<feature type="chain" id="PRO_5003403986" description="C-type lectin domain-containing protein" evidence="2">
    <location>
        <begin position="18"/>
        <end position="268"/>
    </location>
</feature>
<dbReference type="Pfam" id="PF00059">
    <property type="entry name" value="Lectin_C"/>
    <property type="match status" value="1"/>
</dbReference>
<reference evidence="5" key="1">
    <citation type="submission" date="2011-07" db="EMBL/GenBank/DDBJ databases">
        <authorList>
            <consortium name="Caenorhabditis brenneri Sequencing and Analysis Consortium"/>
            <person name="Wilson R.K."/>
        </authorList>
    </citation>
    <scope>NUCLEOTIDE SEQUENCE [LARGE SCALE GENOMIC DNA]</scope>
    <source>
        <strain evidence="5">PB2801</strain>
    </source>
</reference>
<accession>G0MIV2</accession>
<feature type="compositionally biased region" description="Gly residues" evidence="1">
    <location>
        <begin position="85"/>
        <end position="97"/>
    </location>
</feature>
<dbReference type="AlphaFoldDB" id="G0MIV2"/>
<dbReference type="PANTHER" id="PTHR23124:SF129">
    <property type="entry name" value="C-TYPE LECTIN DOMAIN-CONTAINING PROTEIN"/>
    <property type="match status" value="1"/>
</dbReference>
<feature type="domain" description="C-type lectin" evidence="3">
    <location>
        <begin position="106"/>
        <end position="231"/>
    </location>
</feature>
<dbReference type="OMA" id="RRTDACM"/>
<dbReference type="InterPro" id="IPR001304">
    <property type="entry name" value="C-type_lectin-like"/>
</dbReference>
<evidence type="ECO:0000259" key="3">
    <source>
        <dbReference type="PROSITE" id="PS50041"/>
    </source>
</evidence>
<feature type="compositionally biased region" description="Low complexity" evidence="1">
    <location>
        <begin position="24"/>
        <end position="47"/>
    </location>
</feature>
<dbReference type="EMBL" id="GL379796">
    <property type="protein sequence ID" value="EGT31382.1"/>
    <property type="molecule type" value="Genomic_DNA"/>
</dbReference>
<dbReference type="InterPro" id="IPR016186">
    <property type="entry name" value="C-type_lectin-like/link_sf"/>
</dbReference>
<name>G0MIV2_CAEBE</name>